<dbReference type="RefSeq" id="WP_143158396.1">
    <property type="nucleotide sequence ID" value="NZ_FQYR01000002.1"/>
</dbReference>
<dbReference type="InterPro" id="IPR002656">
    <property type="entry name" value="Acyl_transf_3_dom"/>
</dbReference>
<keyword evidence="4" id="KW-0378">Hydrolase</keyword>
<feature type="transmembrane region" description="Helical" evidence="1">
    <location>
        <begin position="38"/>
        <end position="57"/>
    </location>
</feature>
<feature type="transmembrane region" description="Helical" evidence="1">
    <location>
        <begin position="141"/>
        <end position="160"/>
    </location>
</feature>
<feature type="domain" description="SGNH" evidence="3">
    <location>
        <begin position="422"/>
        <end position="647"/>
    </location>
</feature>
<feature type="transmembrane region" description="Helical" evidence="1">
    <location>
        <begin position="289"/>
        <end position="310"/>
    </location>
</feature>
<keyword evidence="4" id="KW-0808">Transferase</keyword>
<keyword evidence="1" id="KW-1133">Transmembrane helix</keyword>
<keyword evidence="1" id="KW-0472">Membrane</keyword>
<dbReference type="GO" id="GO:0016787">
    <property type="term" value="F:hydrolase activity"/>
    <property type="evidence" value="ECO:0007669"/>
    <property type="project" value="UniProtKB-KW"/>
</dbReference>
<keyword evidence="4" id="KW-0012">Acyltransferase</keyword>
<evidence type="ECO:0000256" key="1">
    <source>
        <dbReference type="SAM" id="Phobius"/>
    </source>
</evidence>
<feature type="transmembrane region" description="Helical" evidence="1">
    <location>
        <begin position="252"/>
        <end position="269"/>
    </location>
</feature>
<dbReference type="Pfam" id="PF19040">
    <property type="entry name" value="SGNH"/>
    <property type="match status" value="1"/>
</dbReference>
<dbReference type="PANTHER" id="PTHR23028:SF53">
    <property type="entry name" value="ACYL_TRANSF_3 DOMAIN-CONTAINING PROTEIN"/>
    <property type="match status" value="1"/>
</dbReference>
<gene>
    <name evidence="4" type="ORF">SAMN02745181_1033</name>
</gene>
<keyword evidence="1" id="KW-0812">Transmembrane</keyword>
<evidence type="ECO:0000313" key="4">
    <source>
        <dbReference type="EMBL" id="SHI85044.1"/>
    </source>
</evidence>
<feature type="domain" description="Acyltransferase 3" evidence="2">
    <location>
        <begin position="12"/>
        <end position="334"/>
    </location>
</feature>
<dbReference type="EMBL" id="FQYR01000002">
    <property type="protein sequence ID" value="SHI85044.1"/>
    <property type="molecule type" value="Genomic_DNA"/>
</dbReference>
<evidence type="ECO:0000259" key="2">
    <source>
        <dbReference type="Pfam" id="PF01757"/>
    </source>
</evidence>
<dbReference type="InterPro" id="IPR043968">
    <property type="entry name" value="SGNH"/>
</dbReference>
<dbReference type="OrthoDB" id="9796461at2"/>
<evidence type="ECO:0000313" key="5">
    <source>
        <dbReference type="Proteomes" id="UP000184510"/>
    </source>
</evidence>
<organism evidence="4 5">
    <name type="scientific">Rubritalea squalenifaciens DSM 18772</name>
    <dbReference type="NCBI Taxonomy" id="1123071"/>
    <lineage>
        <taxon>Bacteria</taxon>
        <taxon>Pseudomonadati</taxon>
        <taxon>Verrucomicrobiota</taxon>
        <taxon>Verrucomicrobiia</taxon>
        <taxon>Verrucomicrobiales</taxon>
        <taxon>Rubritaleaceae</taxon>
        <taxon>Rubritalea</taxon>
    </lineage>
</organism>
<feature type="transmembrane region" description="Helical" evidence="1">
    <location>
        <begin position="78"/>
        <end position="97"/>
    </location>
</feature>
<feature type="transmembrane region" description="Helical" evidence="1">
    <location>
        <begin position="172"/>
        <end position="191"/>
    </location>
</feature>
<name>A0A1M6EHU8_9BACT</name>
<feature type="transmembrane region" description="Helical" evidence="1">
    <location>
        <begin position="322"/>
        <end position="340"/>
    </location>
</feature>
<proteinExistence type="predicted"/>
<feature type="transmembrane region" description="Helical" evidence="1">
    <location>
        <begin position="226"/>
        <end position="246"/>
    </location>
</feature>
<dbReference type="Proteomes" id="UP000184510">
    <property type="component" value="Unassembled WGS sequence"/>
</dbReference>
<dbReference type="InterPro" id="IPR050879">
    <property type="entry name" value="Acyltransferase_3"/>
</dbReference>
<dbReference type="STRING" id="1123071.SAMN02745181_1033"/>
<dbReference type="GO" id="GO:0009103">
    <property type="term" value="P:lipopolysaccharide biosynthetic process"/>
    <property type="evidence" value="ECO:0007669"/>
    <property type="project" value="TreeGrafter"/>
</dbReference>
<feature type="transmembrane region" description="Helical" evidence="1">
    <location>
        <begin position="352"/>
        <end position="373"/>
    </location>
</feature>
<sequence length="660" mass="74936">MTQIHTSTRYRPEIDGLRALAVLPVVLYHAALSFPGGYVGVDIFFVISGFLITTIVQKQLHQGTFSIRSFWERRIRRIFPALTVLVLFTIAGSYYFLYPEAFKDFGKEVVAQAILVSNFYFAQQDGYFAAPSEFFPLLHTWSLAVEEQFYFLFPFLLIFLYKRHGDNTRIILTYLTVIALLSFSWSIYGVAHSPSNTFFLLPARAWELLCGSILAIWKPRHSWPAILNEILSWFSIATILATLFLYTAETPFPGLAALPPCLAAGLIIFCNREQATSSAKLLSAKPVVYLGKISYSFYLWHWPIIVFANYSSTGELSLTTKIFLVLASFLLACASYHFIETPYRIREIRRKTIFRGFATVTSLFLISGVIIYIGRGWPDRFSPDVRQYAVAGGERSKLLKDDGLLDKQTLSTIPLDDSTSEIRPILLWGDSHAAYTAPALEAICKQLHCRIYASAKATVPPLLHGFSISKPIAVDRNNATLEFIKKHNIKKVILIGRWDFYTNTEGEAHKPQSFYDNRNKTLDTNQAFESCLKDTLDKLTALGVEIYILKQIPYQHQDPPRILANSLRFGIGPDSLGTPLTDHLALQQFPNTMFEKYIHPNITIIDPTPFFTRNSKTCYMAENGHSLYRDKDHISQYGARKLAPLFETIFSTEEQSSQLE</sequence>
<dbReference type="GO" id="GO:0016020">
    <property type="term" value="C:membrane"/>
    <property type="evidence" value="ECO:0007669"/>
    <property type="project" value="TreeGrafter"/>
</dbReference>
<dbReference type="InParanoid" id="A0A1M6EHU8"/>
<dbReference type="Pfam" id="PF01757">
    <property type="entry name" value="Acyl_transf_3"/>
    <property type="match status" value="1"/>
</dbReference>
<feature type="transmembrane region" description="Helical" evidence="1">
    <location>
        <begin position="197"/>
        <end position="217"/>
    </location>
</feature>
<keyword evidence="5" id="KW-1185">Reference proteome</keyword>
<dbReference type="PANTHER" id="PTHR23028">
    <property type="entry name" value="ACETYLTRANSFERASE"/>
    <property type="match status" value="1"/>
</dbReference>
<protein>
    <submittedName>
        <fullName evidence="4">Peptidoglycan/LPS O-acetylase OafA/YrhL, contains acyltransferase and SGNH-hydrolase domains</fullName>
    </submittedName>
</protein>
<dbReference type="AlphaFoldDB" id="A0A1M6EHU8"/>
<reference evidence="4 5" key="1">
    <citation type="submission" date="2016-11" db="EMBL/GenBank/DDBJ databases">
        <authorList>
            <person name="Jaros S."/>
            <person name="Januszkiewicz K."/>
            <person name="Wedrychowicz H."/>
        </authorList>
    </citation>
    <scope>NUCLEOTIDE SEQUENCE [LARGE SCALE GENOMIC DNA]</scope>
    <source>
        <strain evidence="4 5">DSM 18772</strain>
    </source>
</reference>
<dbReference type="GO" id="GO:0016747">
    <property type="term" value="F:acyltransferase activity, transferring groups other than amino-acyl groups"/>
    <property type="evidence" value="ECO:0007669"/>
    <property type="project" value="InterPro"/>
</dbReference>
<evidence type="ECO:0000259" key="3">
    <source>
        <dbReference type="Pfam" id="PF19040"/>
    </source>
</evidence>
<accession>A0A1M6EHU8</accession>